<dbReference type="PANTHER" id="PTHR46830">
    <property type="entry name" value="TRANSFERASE, PUTATIVE-RELATED"/>
    <property type="match status" value="1"/>
</dbReference>
<evidence type="ECO:0000313" key="2">
    <source>
        <dbReference type="EMBL" id="PKS13192.1"/>
    </source>
</evidence>
<dbReference type="PANTHER" id="PTHR46830:SF2">
    <property type="entry name" value="ALPHA-1,4-N-ACETYLGLUCOSAMINYLTRANSFERASE"/>
    <property type="match status" value="1"/>
</dbReference>
<organism evidence="2 3">
    <name type="scientific">Lomentospora prolificans</name>
    <dbReference type="NCBI Taxonomy" id="41688"/>
    <lineage>
        <taxon>Eukaryota</taxon>
        <taxon>Fungi</taxon>
        <taxon>Dikarya</taxon>
        <taxon>Ascomycota</taxon>
        <taxon>Pezizomycotina</taxon>
        <taxon>Sordariomycetes</taxon>
        <taxon>Hypocreomycetidae</taxon>
        <taxon>Microascales</taxon>
        <taxon>Microascaceae</taxon>
        <taxon>Lomentospora</taxon>
    </lineage>
</organism>
<reference evidence="2 3" key="1">
    <citation type="journal article" date="2017" name="G3 (Bethesda)">
        <title>First Draft Genome Sequence of the Pathogenic Fungus Lomentospora prolificans (Formerly Scedosporium prolificans).</title>
        <authorList>
            <person name="Luo R."/>
            <person name="Zimin A."/>
            <person name="Workman R."/>
            <person name="Fan Y."/>
            <person name="Pertea G."/>
            <person name="Grossman N."/>
            <person name="Wear M.P."/>
            <person name="Jia B."/>
            <person name="Miller H."/>
            <person name="Casadevall A."/>
            <person name="Timp W."/>
            <person name="Zhang S.X."/>
            <person name="Salzberg S.L."/>
        </authorList>
    </citation>
    <scope>NUCLEOTIDE SEQUENCE [LARGE SCALE GENOMIC DNA]</scope>
    <source>
        <strain evidence="2 3">JHH-5317</strain>
    </source>
</reference>
<dbReference type="InterPro" id="IPR007577">
    <property type="entry name" value="GlycoTrfase_DXD_sugar-bd_CS"/>
</dbReference>
<dbReference type="AlphaFoldDB" id="A0A2N3NLE0"/>
<sequence length="397" mass="45392">MGPRYLIRYGKLVLASAVVVFFILFFKFANLEAYGLGTPARAEELVLHPGSPPTPNVWETVDDTHGPRLNKTYDTDIPNIVHYVYLFQEGMHDFGFQFKEALSLYSAWAFTDPDVIYLHTNADVGAIERARSGKVGKWNSIILNVPQLVIRHVEAPEVTDQGIEIVLPQHKSDFVRVAAVEEIGGVYLDLDAIPLRDLRPLLEMGYNTVVGNQADGVVMSGNFIGKAHCKFLTQWREQMHQAYNGEWVRHSNDLMTMLAKPLSKLDHELIILDSRAMGPNHWNFYGTQPLYRAHNDVPSNLEGLEDGAPLREFHDNLGAIRDGLPSWQRDYSHTYILHSWREKRGLFRPHGFDHATPRYVLERRSDFSRAVYHIAKQMYDRGFISFDDPWRYAVAGN</sequence>
<gene>
    <name evidence="2" type="ORF">jhhlp_000537</name>
</gene>
<accession>A0A2N3NLE0</accession>
<name>A0A2N3NLE0_9PEZI</name>
<proteinExistence type="inferred from homology"/>
<evidence type="ECO:0000256" key="1">
    <source>
        <dbReference type="ARBA" id="ARBA00009003"/>
    </source>
</evidence>
<dbReference type="SUPFAM" id="SSF53448">
    <property type="entry name" value="Nucleotide-diphospho-sugar transferases"/>
    <property type="match status" value="1"/>
</dbReference>
<dbReference type="OrthoDB" id="409543at2759"/>
<evidence type="ECO:0008006" key="4">
    <source>
        <dbReference type="Google" id="ProtNLM"/>
    </source>
</evidence>
<dbReference type="InterPro" id="IPR029044">
    <property type="entry name" value="Nucleotide-diphossugar_trans"/>
</dbReference>
<dbReference type="InParanoid" id="A0A2N3NLE0"/>
<dbReference type="VEuPathDB" id="FungiDB:jhhlp_000537"/>
<dbReference type="EMBL" id="NLAX01000002">
    <property type="protein sequence ID" value="PKS13192.1"/>
    <property type="molecule type" value="Genomic_DNA"/>
</dbReference>
<dbReference type="GO" id="GO:1901135">
    <property type="term" value="P:carbohydrate derivative metabolic process"/>
    <property type="evidence" value="ECO:0007669"/>
    <property type="project" value="UniProtKB-ARBA"/>
</dbReference>
<evidence type="ECO:0000313" key="3">
    <source>
        <dbReference type="Proteomes" id="UP000233524"/>
    </source>
</evidence>
<protein>
    <recommendedName>
        <fullName evidence="4">Glycosyl transferase</fullName>
    </recommendedName>
</protein>
<comment type="caution">
    <text evidence="2">The sequence shown here is derived from an EMBL/GenBank/DDBJ whole genome shotgun (WGS) entry which is preliminary data.</text>
</comment>
<dbReference type="Gene3D" id="3.90.550.20">
    <property type="match status" value="1"/>
</dbReference>
<dbReference type="Proteomes" id="UP000233524">
    <property type="component" value="Unassembled WGS sequence"/>
</dbReference>
<keyword evidence="3" id="KW-1185">Reference proteome</keyword>
<dbReference type="STRING" id="41688.A0A2N3NLE0"/>
<dbReference type="Pfam" id="PF04488">
    <property type="entry name" value="Gly_transf_sug"/>
    <property type="match status" value="1"/>
</dbReference>
<comment type="similarity">
    <text evidence="1">Belongs to the glycosyltransferase 32 family.</text>
</comment>